<dbReference type="Proteomes" id="UP001265259">
    <property type="component" value="Unassembled WGS sequence"/>
</dbReference>
<dbReference type="EMBL" id="JAVRHL010000001">
    <property type="protein sequence ID" value="MDT0681292.1"/>
    <property type="molecule type" value="Genomic_DNA"/>
</dbReference>
<dbReference type="PANTHER" id="PTHR11927">
    <property type="entry name" value="GALACTOSIDE 2-L-FUCOSYLTRANSFERASE"/>
    <property type="match status" value="1"/>
</dbReference>
<dbReference type="InterPro" id="IPR002516">
    <property type="entry name" value="Glyco_trans_11"/>
</dbReference>
<name>A0ABU3DC52_9RHOB</name>
<evidence type="ECO:0000313" key="3">
    <source>
        <dbReference type="EMBL" id="MDT0681292.1"/>
    </source>
</evidence>
<dbReference type="PANTHER" id="PTHR11927:SF9">
    <property type="entry name" value="L-FUCOSYLTRANSFERASE"/>
    <property type="match status" value="1"/>
</dbReference>
<evidence type="ECO:0000256" key="2">
    <source>
        <dbReference type="ARBA" id="ARBA00022679"/>
    </source>
</evidence>
<comment type="caution">
    <text evidence="3">The sequence shown here is derived from an EMBL/GenBank/DDBJ whole genome shotgun (WGS) entry which is preliminary data.</text>
</comment>
<dbReference type="RefSeq" id="WP_311688865.1">
    <property type="nucleotide sequence ID" value="NZ_JAVRHL010000001.1"/>
</dbReference>
<evidence type="ECO:0000256" key="1">
    <source>
        <dbReference type="ARBA" id="ARBA00022676"/>
    </source>
</evidence>
<gene>
    <name evidence="3" type="ORF">RM543_01245</name>
</gene>
<evidence type="ECO:0000313" key="4">
    <source>
        <dbReference type="Proteomes" id="UP001265259"/>
    </source>
</evidence>
<dbReference type="Pfam" id="PF01531">
    <property type="entry name" value="Glyco_transf_11"/>
    <property type="match status" value="1"/>
</dbReference>
<protein>
    <submittedName>
        <fullName evidence="3">Alpha-1,2-fucosyltransferase</fullName>
    </submittedName>
</protein>
<sequence>MAEARIVAQISFGLGNQLLQFGAAYAIARRLGVPLDLDLSWFGATHGDKTTARAEELTALVPDHLYRNLCRQGRWTTVTDGLRKGLTGRETRFGLPVWDAYWSRTEDAATLAAPLYIKDISFDTRLMAPALPDILPAVRARLAARYRAPEGRYAFLHVRRGDYLSKKFARKFRLLGPDWYGAAMSAYEEANGKARWILCSDDPPAALETMPEGFSIETSPATSTLEDLALMAGASGGVTANSTFSLWGGLLSGGAVVAPGEWRVDGRASPVLPEHWTLL</sequence>
<accession>A0ABU3DC52</accession>
<reference evidence="3 4" key="1">
    <citation type="submission" date="2023-09" db="EMBL/GenBank/DDBJ databases">
        <authorList>
            <person name="Rey-Velasco X."/>
        </authorList>
    </citation>
    <scope>NUCLEOTIDE SEQUENCE [LARGE SCALE GENOMIC DNA]</scope>
    <source>
        <strain evidence="3 4">F158</strain>
    </source>
</reference>
<keyword evidence="1" id="KW-0328">Glycosyltransferase</keyword>
<organism evidence="3 4">
    <name type="scientific">Tropicimonas omnivorans</name>
    <dbReference type="NCBI Taxonomy" id="3075590"/>
    <lineage>
        <taxon>Bacteria</taxon>
        <taxon>Pseudomonadati</taxon>
        <taxon>Pseudomonadota</taxon>
        <taxon>Alphaproteobacteria</taxon>
        <taxon>Rhodobacterales</taxon>
        <taxon>Roseobacteraceae</taxon>
        <taxon>Tropicimonas</taxon>
    </lineage>
</organism>
<keyword evidence="4" id="KW-1185">Reference proteome</keyword>
<keyword evidence="2" id="KW-0808">Transferase</keyword>
<proteinExistence type="predicted"/>